<evidence type="ECO:0000313" key="3">
    <source>
        <dbReference type="EMBL" id="KAE9316128.1"/>
    </source>
</evidence>
<comment type="caution">
    <text evidence="2">The sequence shown here is derived from an EMBL/GenBank/DDBJ whole genome shotgun (WGS) entry which is preliminary data.</text>
</comment>
<dbReference type="AlphaFoldDB" id="A0A6A3P7Q8"/>
<dbReference type="Proteomes" id="UP000429607">
    <property type="component" value="Unassembled WGS sequence"/>
</dbReference>
<accession>A0A6A3P7Q8</accession>
<protein>
    <submittedName>
        <fullName evidence="2">Uncharacterized protein</fullName>
    </submittedName>
</protein>
<name>A0A6A3P7Q8_9STRA</name>
<gene>
    <name evidence="1" type="ORF">PR001_g16802</name>
    <name evidence="2" type="ORF">PR001_g2782</name>
    <name evidence="3" type="ORF">PR003_g18803</name>
</gene>
<reference evidence="2 4" key="1">
    <citation type="submission" date="2018-09" db="EMBL/GenBank/DDBJ databases">
        <title>Genomic investigation of the strawberry pathogen Phytophthora fragariae indicates pathogenicity is determined by transcriptional variation in three key races.</title>
        <authorList>
            <person name="Adams T.M."/>
            <person name="Armitage A.D."/>
            <person name="Sobczyk M.K."/>
            <person name="Bates H.J."/>
            <person name="Dunwell J.M."/>
            <person name="Nellist C.F."/>
            <person name="Harrison R.J."/>
        </authorList>
    </citation>
    <scope>NUCLEOTIDE SEQUENCE [LARGE SCALE GENOMIC DNA]</scope>
    <source>
        <strain evidence="2 4">SCRP249</strain>
        <strain evidence="3 5">SCRP333</strain>
    </source>
</reference>
<proteinExistence type="predicted"/>
<sequence length="34" mass="3701">MADSKWECEDGVSSSASSQHFEVQGCLRLVPVCD</sequence>
<evidence type="ECO:0000313" key="5">
    <source>
        <dbReference type="Proteomes" id="UP000434957"/>
    </source>
</evidence>
<organism evidence="2 4">
    <name type="scientific">Phytophthora rubi</name>
    <dbReference type="NCBI Taxonomy" id="129364"/>
    <lineage>
        <taxon>Eukaryota</taxon>
        <taxon>Sar</taxon>
        <taxon>Stramenopiles</taxon>
        <taxon>Oomycota</taxon>
        <taxon>Peronosporomycetes</taxon>
        <taxon>Peronosporales</taxon>
        <taxon>Peronosporaceae</taxon>
        <taxon>Phytophthora</taxon>
    </lineage>
</organism>
<dbReference type="EMBL" id="QXFV01001350">
    <property type="protein sequence ID" value="KAE9008053.1"/>
    <property type="molecule type" value="Genomic_DNA"/>
</dbReference>
<dbReference type="Proteomes" id="UP000434957">
    <property type="component" value="Unassembled WGS sequence"/>
</dbReference>
<dbReference type="EMBL" id="QXFT01001538">
    <property type="protein sequence ID" value="KAE9316128.1"/>
    <property type="molecule type" value="Genomic_DNA"/>
</dbReference>
<evidence type="ECO:0000313" key="1">
    <source>
        <dbReference type="EMBL" id="KAE9008053.1"/>
    </source>
</evidence>
<evidence type="ECO:0000313" key="4">
    <source>
        <dbReference type="Proteomes" id="UP000429607"/>
    </source>
</evidence>
<keyword evidence="5" id="KW-1185">Reference proteome</keyword>
<evidence type="ECO:0000313" key="2">
    <source>
        <dbReference type="EMBL" id="KAE9050015.1"/>
    </source>
</evidence>
<dbReference type="EMBL" id="QXFV01000099">
    <property type="protein sequence ID" value="KAE9050015.1"/>
    <property type="molecule type" value="Genomic_DNA"/>
</dbReference>